<dbReference type="InterPro" id="IPR012914">
    <property type="entry name" value="PucR_dom"/>
</dbReference>
<name>A0A1I2H6A2_9BACL</name>
<evidence type="ECO:0000259" key="4">
    <source>
        <dbReference type="Pfam" id="PF17853"/>
    </source>
</evidence>
<organism evidence="5 6">
    <name type="scientific">Paenibacillus algorifonticola</name>
    <dbReference type="NCBI Taxonomy" id="684063"/>
    <lineage>
        <taxon>Bacteria</taxon>
        <taxon>Bacillati</taxon>
        <taxon>Bacillota</taxon>
        <taxon>Bacilli</taxon>
        <taxon>Bacillales</taxon>
        <taxon>Paenibacillaceae</taxon>
        <taxon>Paenibacillus</taxon>
    </lineage>
</organism>
<proteinExistence type="inferred from homology"/>
<evidence type="ECO:0000313" key="5">
    <source>
        <dbReference type="EMBL" id="SFF25078.1"/>
    </source>
</evidence>
<feature type="domain" description="CdaR GGDEF-like" evidence="4">
    <location>
        <begin position="294"/>
        <end position="438"/>
    </location>
</feature>
<evidence type="ECO:0000256" key="1">
    <source>
        <dbReference type="ARBA" id="ARBA00006754"/>
    </source>
</evidence>
<dbReference type="RefSeq" id="WP_046229587.1">
    <property type="nucleotide sequence ID" value="NZ_FONN01000020.1"/>
</dbReference>
<dbReference type="Gene3D" id="1.10.10.2840">
    <property type="entry name" value="PucR C-terminal helix-turn-helix domain"/>
    <property type="match status" value="1"/>
</dbReference>
<reference evidence="6" key="1">
    <citation type="submission" date="2016-10" db="EMBL/GenBank/DDBJ databases">
        <authorList>
            <person name="Varghese N."/>
            <person name="Submissions S."/>
        </authorList>
    </citation>
    <scope>NUCLEOTIDE SEQUENCE [LARGE SCALE GENOMIC DNA]</scope>
    <source>
        <strain evidence="6">CGMCC 1.10223</strain>
    </source>
</reference>
<dbReference type="Proteomes" id="UP000183410">
    <property type="component" value="Unassembled WGS sequence"/>
</dbReference>
<feature type="domain" description="PucR C-terminal helix-turn-helix" evidence="3">
    <location>
        <begin position="491"/>
        <end position="548"/>
    </location>
</feature>
<feature type="domain" description="Purine catabolism PurC-like" evidence="2">
    <location>
        <begin position="5"/>
        <end position="119"/>
    </location>
</feature>
<dbReference type="InterPro" id="IPR051448">
    <property type="entry name" value="CdaR-like_regulators"/>
</dbReference>
<dbReference type="InterPro" id="IPR041522">
    <property type="entry name" value="CdaR_GGDEF"/>
</dbReference>
<accession>A0A1I2H6A2</accession>
<dbReference type="InterPro" id="IPR025736">
    <property type="entry name" value="PucR_C-HTH_dom"/>
</dbReference>
<gene>
    <name evidence="5" type="ORF">SAMN04487969_12045</name>
</gene>
<dbReference type="Pfam" id="PF13556">
    <property type="entry name" value="HTH_30"/>
    <property type="match status" value="1"/>
</dbReference>
<dbReference type="PANTHER" id="PTHR33744">
    <property type="entry name" value="CARBOHYDRATE DIACID REGULATOR"/>
    <property type="match status" value="1"/>
</dbReference>
<dbReference type="EMBL" id="FONN01000020">
    <property type="protein sequence ID" value="SFF25078.1"/>
    <property type="molecule type" value="Genomic_DNA"/>
</dbReference>
<dbReference type="AlphaFoldDB" id="A0A1I2H6A2"/>
<dbReference type="Pfam" id="PF07905">
    <property type="entry name" value="PucR"/>
    <property type="match status" value="1"/>
</dbReference>
<dbReference type="InterPro" id="IPR042070">
    <property type="entry name" value="PucR_C-HTH_sf"/>
</dbReference>
<comment type="similarity">
    <text evidence="1">Belongs to the CdaR family.</text>
</comment>
<dbReference type="Pfam" id="PF17853">
    <property type="entry name" value="GGDEF_2"/>
    <property type="match status" value="1"/>
</dbReference>
<sequence>MILADLLKIPSLSGSTVAAGHAGLNRKVSTVNLMDAPDIIHYIKPHELLVTTAYALKDTPQDLVALITSMAAVGCAGLGIKTKRFLAEMPEAAIARADELQFPLIELSLDVSLGDILNQSLGFILEKQTDELRYALESHRHFSNIVLKGQGIHEIVQELAALLGSPTMLFDPKLTLVAASSHFQKEPYSRMLPQIRLAVGSLSAQDKEAVFCLTAPEPGVFNHVAVHPIKTYQPQGFLVSLQHSYQLQQLPALAMEQAANVISFELLKTQAVKERSRRYKNDLFSDFVDGLVTSEQEMLRRGKRYGLNAGTTSSLCIVARPDSSAAEPASPTASKASIKARPFEEQQLSDYEELYDSLKAAFKEQGLSFIIFSKKSWLVLLLTFQPEEAQTIAPELLARISDQVFESTGIAVSFGIGNPVKKLTDIPATYKEAIDAWETAFTSRKRRFVQFYHAKELTDLLRLLPVEELRKFHNDMFKELNRLEEKERSELMRTLVVYHSNNCQIAETAKQLFVHRNTVIYRLEKCEQLTGRKLRNDSDNLRFRIAYLIGQILEPPGS</sequence>
<protein>
    <submittedName>
        <fullName evidence="5">Purine catabolism regulatory protein</fullName>
    </submittedName>
</protein>
<evidence type="ECO:0000259" key="2">
    <source>
        <dbReference type="Pfam" id="PF07905"/>
    </source>
</evidence>
<dbReference type="PANTHER" id="PTHR33744:SF1">
    <property type="entry name" value="DNA-BINDING TRANSCRIPTIONAL ACTIVATOR ADER"/>
    <property type="match status" value="1"/>
</dbReference>
<evidence type="ECO:0000313" key="6">
    <source>
        <dbReference type="Proteomes" id="UP000183410"/>
    </source>
</evidence>
<keyword evidence="6" id="KW-1185">Reference proteome</keyword>
<evidence type="ECO:0000259" key="3">
    <source>
        <dbReference type="Pfam" id="PF13556"/>
    </source>
</evidence>